<feature type="compositionally biased region" description="Basic residues" evidence="3">
    <location>
        <begin position="35"/>
        <end position="45"/>
    </location>
</feature>
<reference evidence="4 5" key="1">
    <citation type="submission" date="2018-01" db="EMBL/GenBank/DDBJ databases">
        <title>Draft genome sequence of Jiangella sp. GTF31.</title>
        <authorList>
            <person name="Sahin N."/>
            <person name="Ay H."/>
            <person name="Saygin H."/>
        </authorList>
    </citation>
    <scope>NUCLEOTIDE SEQUENCE [LARGE SCALE GENOMIC DNA]</scope>
    <source>
        <strain evidence="4 5">GTF31</strain>
    </source>
</reference>
<dbReference type="PRINTS" id="PR00081">
    <property type="entry name" value="GDHRDH"/>
</dbReference>
<name>A0A2W2CVV2_9ACTN</name>
<dbReference type="PANTHER" id="PTHR42760">
    <property type="entry name" value="SHORT-CHAIN DEHYDROGENASES/REDUCTASES FAMILY MEMBER"/>
    <property type="match status" value="1"/>
</dbReference>
<dbReference type="SUPFAM" id="SSF51735">
    <property type="entry name" value="NAD(P)-binding Rossmann-fold domains"/>
    <property type="match status" value="1"/>
</dbReference>
<dbReference type="InterPro" id="IPR002347">
    <property type="entry name" value="SDR_fam"/>
</dbReference>
<comment type="caution">
    <text evidence="4">The sequence shown here is derived from an EMBL/GenBank/DDBJ whole genome shotgun (WGS) entry which is preliminary data.</text>
</comment>
<feature type="compositionally biased region" description="Polar residues" evidence="3">
    <location>
        <begin position="92"/>
        <end position="111"/>
    </location>
</feature>
<dbReference type="PANTHER" id="PTHR42760:SF133">
    <property type="entry name" value="3-OXOACYL-[ACYL-CARRIER-PROTEIN] REDUCTASE"/>
    <property type="match status" value="1"/>
</dbReference>
<keyword evidence="2" id="KW-0560">Oxidoreductase</keyword>
<evidence type="ECO:0000256" key="2">
    <source>
        <dbReference type="ARBA" id="ARBA00023002"/>
    </source>
</evidence>
<comment type="similarity">
    <text evidence="1">Belongs to the short-chain dehydrogenases/reductases (SDR) family.</text>
</comment>
<dbReference type="PRINTS" id="PR00080">
    <property type="entry name" value="SDRFAMILY"/>
</dbReference>
<feature type="compositionally biased region" description="Basic residues" evidence="3">
    <location>
        <begin position="1"/>
        <end position="12"/>
    </location>
</feature>
<evidence type="ECO:0008006" key="6">
    <source>
        <dbReference type="Google" id="ProtNLM"/>
    </source>
</evidence>
<feature type="region of interest" description="Disordered" evidence="3">
    <location>
        <begin position="1"/>
        <end position="119"/>
    </location>
</feature>
<dbReference type="Pfam" id="PF13561">
    <property type="entry name" value="adh_short_C2"/>
    <property type="match status" value="1"/>
</dbReference>
<dbReference type="GO" id="GO:0016616">
    <property type="term" value="F:oxidoreductase activity, acting on the CH-OH group of donors, NAD or NADP as acceptor"/>
    <property type="evidence" value="ECO:0007669"/>
    <property type="project" value="TreeGrafter"/>
</dbReference>
<organism evidence="4 5">
    <name type="scientific">Jiangella anatolica</name>
    <dbReference type="NCBI Taxonomy" id="2670374"/>
    <lineage>
        <taxon>Bacteria</taxon>
        <taxon>Bacillati</taxon>
        <taxon>Actinomycetota</taxon>
        <taxon>Actinomycetes</taxon>
        <taxon>Jiangellales</taxon>
        <taxon>Jiangellaceae</taxon>
        <taxon>Jiangella</taxon>
    </lineage>
</organism>
<feature type="compositionally biased region" description="Low complexity" evidence="3">
    <location>
        <begin position="50"/>
        <end position="61"/>
    </location>
</feature>
<dbReference type="Gene3D" id="3.40.50.720">
    <property type="entry name" value="NAD(P)-binding Rossmann-like Domain"/>
    <property type="match status" value="1"/>
</dbReference>
<evidence type="ECO:0000256" key="3">
    <source>
        <dbReference type="SAM" id="MobiDB-lite"/>
    </source>
</evidence>
<dbReference type="Proteomes" id="UP000248764">
    <property type="component" value="Unassembled WGS sequence"/>
</dbReference>
<sequence>MPSSRGRPRRSRTTWPPAGRPARHRTRWSPSAGRPGRRCGARRSPTRAGCRCGSRPAPARRPAMRCWRRVRTTTRPARSSRRTCGQDGGMTPTRSSTSEPASGSNDSSGSTRPPVAEGGVAGAAGRHALVTGGASGIGAAACTALLADGWTVTSLDLRPSPLAGVASVVGDVTDEAGLRAAVASTGPLHALVCSAGVSGSSVGDGPVWSADAAAFDAVLAVNLRGAFLAAGAAWPALVAQPGAAIVTVSSVLGLTGGGGPFRSHAYIAAKGGLVSLTKALAAAGAEHGLRANCVAPGLVRTPLAGRVSSDPALSEWVAAKQPLLGDLLDPADVGGLIAFLCGDAARAVTAQTIAVDAGWQLD</sequence>
<dbReference type="InterPro" id="IPR036291">
    <property type="entry name" value="NAD(P)-bd_dom_sf"/>
</dbReference>
<evidence type="ECO:0000313" key="5">
    <source>
        <dbReference type="Proteomes" id="UP000248764"/>
    </source>
</evidence>
<proteinExistence type="inferred from homology"/>
<dbReference type="CDD" id="cd05233">
    <property type="entry name" value="SDR_c"/>
    <property type="match status" value="1"/>
</dbReference>
<protein>
    <recommendedName>
        <fullName evidence="6">SDR family oxidoreductase</fullName>
    </recommendedName>
</protein>
<keyword evidence="5" id="KW-1185">Reference proteome</keyword>
<dbReference type="AlphaFoldDB" id="A0A2W2CVV2"/>
<gene>
    <name evidence="4" type="ORF">C1I92_08995</name>
</gene>
<dbReference type="EMBL" id="POTW01000016">
    <property type="protein sequence ID" value="PZF84353.1"/>
    <property type="molecule type" value="Genomic_DNA"/>
</dbReference>
<evidence type="ECO:0000256" key="1">
    <source>
        <dbReference type="ARBA" id="ARBA00006484"/>
    </source>
</evidence>
<feature type="compositionally biased region" description="Basic residues" evidence="3">
    <location>
        <begin position="62"/>
        <end position="72"/>
    </location>
</feature>
<accession>A0A2W2CVV2</accession>
<evidence type="ECO:0000313" key="4">
    <source>
        <dbReference type="EMBL" id="PZF84353.1"/>
    </source>
</evidence>